<protein>
    <submittedName>
        <fullName evidence="1">Sister chromatid cohesion protein PDS5</fullName>
    </submittedName>
</protein>
<dbReference type="PANTHER" id="PTHR12697:SF5">
    <property type="entry name" value="DEOXYHYPUSINE HYDROXYLASE"/>
    <property type="match status" value="1"/>
</dbReference>
<name>A0ABD5SSE7_9EURY</name>
<dbReference type="InterPro" id="IPR011989">
    <property type="entry name" value="ARM-like"/>
</dbReference>
<dbReference type="SMART" id="SM00567">
    <property type="entry name" value="EZ_HEAT"/>
    <property type="match status" value="3"/>
</dbReference>
<dbReference type="InterPro" id="IPR016024">
    <property type="entry name" value="ARM-type_fold"/>
</dbReference>
<sequence length="332" mass="36303">MDDPRQPPSIDRLEDFFAEEPRAQLVTWVEQLTERDARTRKEALRTLRQFAERRPAALEPVLTPLALFLTDEERSIRLTTAKLFVVVAEAEPDAVTSVVSPLADRLADDDEFYYVRARSAEALGYVARDHPEAVASPEVLADLRIGLSFDEPEVREKLAKALEYVALGDQDRLRHHVADLAGHLTDSNELVRYHLCTALVAVGCEYPDALSESVTALSERLDDESPYVRGRAAEALGLLARSDSDVTIPDVSSAADDDAVSFLADRVRYVIDGDDGPGDAVPAEIGTIEAIRERTDEVVGEITAPNGDECPYCGLSLPEPGPPICPQCGGPR</sequence>
<organism evidence="1 2">
    <name type="scientific">Natrinema soli</name>
    <dbReference type="NCBI Taxonomy" id="1930624"/>
    <lineage>
        <taxon>Archaea</taxon>
        <taxon>Methanobacteriati</taxon>
        <taxon>Methanobacteriota</taxon>
        <taxon>Stenosarchaea group</taxon>
        <taxon>Halobacteria</taxon>
        <taxon>Halobacteriales</taxon>
        <taxon>Natrialbaceae</taxon>
        <taxon>Natrinema</taxon>
    </lineage>
</organism>
<dbReference type="InterPro" id="IPR004155">
    <property type="entry name" value="PBS_lyase_HEAT"/>
</dbReference>
<evidence type="ECO:0000313" key="1">
    <source>
        <dbReference type="EMBL" id="MFC6766060.1"/>
    </source>
</evidence>
<dbReference type="Proteomes" id="UP001596383">
    <property type="component" value="Unassembled WGS sequence"/>
</dbReference>
<reference evidence="1 2" key="1">
    <citation type="journal article" date="2019" name="Int. J. Syst. Evol. Microbiol.">
        <title>The Global Catalogue of Microorganisms (GCM) 10K type strain sequencing project: providing services to taxonomists for standard genome sequencing and annotation.</title>
        <authorList>
            <consortium name="The Broad Institute Genomics Platform"/>
            <consortium name="The Broad Institute Genome Sequencing Center for Infectious Disease"/>
            <person name="Wu L."/>
            <person name="Ma J."/>
        </authorList>
    </citation>
    <scope>NUCLEOTIDE SEQUENCE [LARGE SCALE GENOMIC DNA]</scope>
    <source>
        <strain evidence="1 2">LMG 29247</strain>
    </source>
</reference>
<dbReference type="EMBL" id="JBHSWV010000210">
    <property type="protein sequence ID" value="MFC6766060.1"/>
    <property type="molecule type" value="Genomic_DNA"/>
</dbReference>
<dbReference type="RefSeq" id="WP_273739053.1">
    <property type="nucleotide sequence ID" value="NZ_JAQIVI010000210.1"/>
</dbReference>
<dbReference type="SUPFAM" id="SSF48371">
    <property type="entry name" value="ARM repeat"/>
    <property type="match status" value="1"/>
</dbReference>
<proteinExistence type="predicted"/>
<comment type="caution">
    <text evidence="1">The sequence shown here is derived from an EMBL/GenBank/DDBJ whole genome shotgun (WGS) entry which is preliminary data.</text>
</comment>
<dbReference type="Pfam" id="PF13646">
    <property type="entry name" value="HEAT_2"/>
    <property type="match status" value="1"/>
</dbReference>
<dbReference type="AlphaFoldDB" id="A0ABD5SSE7"/>
<gene>
    <name evidence="1" type="ORF">ACFQE6_13985</name>
</gene>
<dbReference type="Gene3D" id="1.25.10.10">
    <property type="entry name" value="Leucine-rich Repeat Variant"/>
    <property type="match status" value="2"/>
</dbReference>
<dbReference type="PANTHER" id="PTHR12697">
    <property type="entry name" value="PBS LYASE HEAT-LIKE PROTEIN"/>
    <property type="match status" value="1"/>
</dbReference>
<evidence type="ECO:0000313" key="2">
    <source>
        <dbReference type="Proteomes" id="UP001596383"/>
    </source>
</evidence>
<accession>A0ABD5SSE7</accession>
<keyword evidence="2" id="KW-1185">Reference proteome</keyword>